<dbReference type="InterPro" id="IPR032675">
    <property type="entry name" value="LRR_dom_sf"/>
</dbReference>
<dbReference type="Gene3D" id="3.80.10.10">
    <property type="entry name" value="Ribonuclease Inhibitor"/>
    <property type="match status" value="1"/>
</dbReference>
<comment type="caution">
    <text evidence="3">The sequence shown here is derived from an EMBL/GenBank/DDBJ whole genome shotgun (WGS) entry which is preliminary data.</text>
</comment>
<protein>
    <submittedName>
        <fullName evidence="3">Uncharacterized protein</fullName>
    </submittedName>
</protein>
<feature type="region of interest" description="Disordered" evidence="1">
    <location>
        <begin position="293"/>
        <end position="313"/>
    </location>
</feature>
<evidence type="ECO:0000313" key="3">
    <source>
        <dbReference type="EMBL" id="KAJ3227074.1"/>
    </source>
</evidence>
<evidence type="ECO:0000256" key="2">
    <source>
        <dbReference type="SAM" id="Phobius"/>
    </source>
</evidence>
<evidence type="ECO:0000256" key="1">
    <source>
        <dbReference type="SAM" id="MobiDB-lite"/>
    </source>
</evidence>
<dbReference type="Proteomes" id="UP001211065">
    <property type="component" value="Unassembled WGS sequence"/>
</dbReference>
<keyword evidence="2" id="KW-0472">Membrane</keyword>
<dbReference type="AlphaFoldDB" id="A0AAD5U799"/>
<gene>
    <name evidence="3" type="ORF">HK099_003527</name>
</gene>
<keyword evidence="2" id="KW-0812">Transmembrane</keyword>
<accession>A0AAD5U799</accession>
<sequence>MPTDCEIIYKWDPLIKLEISNTTNTDGEVEQQMTPFSCCPNSKGIRPLPFKIECDNNNRITYFELGPYSEVSLNLTKDLLLMEKLEYLDLSHNSLKGNLIDFNKFVHLKTLILASNNFTGVLTDLNKLNTLKYCDIKNLGEVCYNGKLPAVCEASHGHILPCNLGRRKDLTTVGLSHPGYFVGMILIIIFIFLALFLVGFFLASREENKKHLSREKREHVTTMLESRYRRPKISTLESVVTDSPIEKFSMQSQTPGFLHNSNNNAIESEFKSHNGQYATAKITSNYGVEHLNADGKELSPVKHRPQITKQEYQ</sequence>
<dbReference type="EMBL" id="JADGJW010000023">
    <property type="protein sequence ID" value="KAJ3227074.1"/>
    <property type="molecule type" value="Genomic_DNA"/>
</dbReference>
<reference evidence="3" key="1">
    <citation type="submission" date="2020-05" db="EMBL/GenBank/DDBJ databases">
        <title>Phylogenomic resolution of chytrid fungi.</title>
        <authorList>
            <person name="Stajich J.E."/>
            <person name="Amses K."/>
            <person name="Simmons R."/>
            <person name="Seto K."/>
            <person name="Myers J."/>
            <person name="Bonds A."/>
            <person name="Quandt C.A."/>
            <person name="Barry K."/>
            <person name="Liu P."/>
            <person name="Grigoriev I."/>
            <person name="Longcore J.E."/>
            <person name="James T.Y."/>
        </authorList>
    </citation>
    <scope>NUCLEOTIDE SEQUENCE</scope>
    <source>
        <strain evidence="3">JEL0476</strain>
    </source>
</reference>
<organism evidence="3 4">
    <name type="scientific">Clydaea vesicula</name>
    <dbReference type="NCBI Taxonomy" id="447962"/>
    <lineage>
        <taxon>Eukaryota</taxon>
        <taxon>Fungi</taxon>
        <taxon>Fungi incertae sedis</taxon>
        <taxon>Chytridiomycota</taxon>
        <taxon>Chytridiomycota incertae sedis</taxon>
        <taxon>Chytridiomycetes</taxon>
        <taxon>Lobulomycetales</taxon>
        <taxon>Lobulomycetaceae</taxon>
        <taxon>Clydaea</taxon>
    </lineage>
</organism>
<dbReference type="SUPFAM" id="SSF52058">
    <property type="entry name" value="L domain-like"/>
    <property type="match status" value="1"/>
</dbReference>
<evidence type="ECO:0000313" key="4">
    <source>
        <dbReference type="Proteomes" id="UP001211065"/>
    </source>
</evidence>
<proteinExistence type="predicted"/>
<keyword evidence="4" id="KW-1185">Reference proteome</keyword>
<keyword evidence="2" id="KW-1133">Transmembrane helix</keyword>
<name>A0AAD5U799_9FUNG</name>
<feature type="transmembrane region" description="Helical" evidence="2">
    <location>
        <begin position="180"/>
        <end position="203"/>
    </location>
</feature>